<comment type="subcellular location">
    <subcellularLocation>
        <location evidence="1">Cell membrane</location>
        <topology evidence="1">Multi-pass membrane protein</topology>
    </subcellularLocation>
</comment>
<feature type="transmembrane region" description="Helical" evidence="14">
    <location>
        <begin position="290"/>
        <end position="315"/>
    </location>
</feature>
<dbReference type="InterPro" id="IPR017981">
    <property type="entry name" value="GPCR_2-like_7TM"/>
</dbReference>
<keyword evidence="6" id="KW-0297">G-protein coupled receptor</keyword>
<feature type="region of interest" description="Disordered" evidence="13">
    <location>
        <begin position="457"/>
        <end position="488"/>
    </location>
</feature>
<evidence type="ECO:0000259" key="16">
    <source>
        <dbReference type="PROSITE" id="PS50261"/>
    </source>
</evidence>
<keyword evidence="10" id="KW-0807">Transducer</keyword>
<evidence type="ECO:0000256" key="1">
    <source>
        <dbReference type="ARBA" id="ARBA00004651"/>
    </source>
</evidence>
<keyword evidence="3" id="KW-1003">Cell membrane</keyword>
<dbReference type="PRINTS" id="PR01127">
    <property type="entry name" value="DIUHORMONER"/>
</dbReference>
<sequence>MSWQQDLTPLDHDSSGRPLYFSDADMGDSSLEEGMTTNLTLEQCREQYKGRTEFLASTHHQDGFCKATFDQVICWPPTPLNETVVVKCFSELFHVKYDDTQNATRQCLPNATWTKPDFSRCKEIVSMSDDVEIHKAIYFAGYTLSLLFLLVAIGIFTHFKELRCLRNTIHMNLMWSYMLTYCMWILTLILVKFGYNLSILCVFDVMLLYYFHNTTFFWMFVEGLYLYILVVRTLTRENFKLRVYVCIGWGLPLIFLIIWGVVKSFVPVGSESGSSFFLQCRWFSYHDIDWIFQVPTLVVLLLNFIFLISIMWVLITKLRSANTLETQQYHKAAKALLVLMPLLGIQYVIMVYAPKYKKSSIDVFELARAILISTQGFTVALFYCFLNTEVQNAVRHHFNNWKTRRSLGPSRLRAGSRSRDWSPRSRTESIRLYSQPTNLYHKRESCTSDITTTTVITVNGGTSKPTNGTTHGRGSFLQAPRNSLVGNV</sequence>
<gene>
    <name evidence="17" type="ORF">PHAECO_LOCUS234</name>
</gene>
<dbReference type="SUPFAM" id="SSF111418">
    <property type="entry name" value="Hormone receptor domain"/>
    <property type="match status" value="1"/>
</dbReference>
<dbReference type="InterPro" id="IPR000832">
    <property type="entry name" value="GPCR_2_secretin-like"/>
</dbReference>
<reference evidence="17" key="1">
    <citation type="submission" date="2022-01" db="EMBL/GenBank/DDBJ databases">
        <authorList>
            <person name="King R."/>
        </authorList>
    </citation>
    <scope>NUCLEOTIDE SEQUENCE</scope>
</reference>
<comment type="function">
    <text evidence="11">Receptor for the insect diurectic hormone. The activity of this receptor is mediated by G proteins which activate adenylyl cyclase.</text>
</comment>
<dbReference type="PANTHER" id="PTHR45620:SF15">
    <property type="entry name" value="DIURETIC HORMONE 44 RECEPTOR 1-RELATED"/>
    <property type="match status" value="1"/>
</dbReference>
<dbReference type="PRINTS" id="PR00249">
    <property type="entry name" value="GPCRSECRETIN"/>
</dbReference>
<dbReference type="SUPFAM" id="SSF81321">
    <property type="entry name" value="Family A G protein-coupled receptor-like"/>
    <property type="match status" value="1"/>
</dbReference>
<dbReference type="FunFam" id="1.20.1070.10:FF:000155">
    <property type="entry name" value="diuretic hormone receptor isoform X1"/>
    <property type="match status" value="1"/>
</dbReference>
<dbReference type="Gene3D" id="1.20.1070.10">
    <property type="entry name" value="Rhodopsin 7-helix transmembrane proteins"/>
    <property type="match status" value="1"/>
</dbReference>
<keyword evidence="18" id="KW-1185">Reference proteome</keyword>
<dbReference type="Pfam" id="PF00002">
    <property type="entry name" value="7tm_2"/>
    <property type="match status" value="1"/>
</dbReference>
<dbReference type="InterPro" id="IPR001879">
    <property type="entry name" value="GPCR_2_extracellular_dom"/>
</dbReference>
<dbReference type="InterPro" id="IPR036445">
    <property type="entry name" value="GPCR_2_extracell_dom_sf"/>
</dbReference>
<dbReference type="PANTHER" id="PTHR45620">
    <property type="entry name" value="PDF RECEPTOR-LIKE PROTEIN-RELATED"/>
    <property type="match status" value="1"/>
</dbReference>
<dbReference type="PROSITE" id="PS50227">
    <property type="entry name" value="G_PROTEIN_RECEP_F2_3"/>
    <property type="match status" value="1"/>
</dbReference>
<keyword evidence="9" id="KW-0325">Glycoprotein</keyword>
<feature type="transmembrane region" description="Helical" evidence="14">
    <location>
        <begin position="366"/>
        <end position="386"/>
    </location>
</feature>
<reference evidence="17" key="2">
    <citation type="submission" date="2022-10" db="EMBL/GenBank/DDBJ databases">
        <authorList>
            <consortium name="ENA_rothamsted_submissions"/>
            <consortium name="culmorum"/>
            <person name="King R."/>
        </authorList>
    </citation>
    <scope>NUCLEOTIDE SEQUENCE</scope>
</reference>
<organism evidence="17 18">
    <name type="scientific">Phaedon cochleariae</name>
    <name type="common">Mustard beetle</name>
    <dbReference type="NCBI Taxonomy" id="80249"/>
    <lineage>
        <taxon>Eukaryota</taxon>
        <taxon>Metazoa</taxon>
        <taxon>Ecdysozoa</taxon>
        <taxon>Arthropoda</taxon>
        <taxon>Hexapoda</taxon>
        <taxon>Insecta</taxon>
        <taxon>Pterygota</taxon>
        <taxon>Neoptera</taxon>
        <taxon>Endopterygota</taxon>
        <taxon>Coleoptera</taxon>
        <taxon>Polyphaga</taxon>
        <taxon>Cucujiformia</taxon>
        <taxon>Chrysomeloidea</taxon>
        <taxon>Chrysomelidae</taxon>
        <taxon>Chrysomelinae</taxon>
        <taxon>Chrysomelini</taxon>
        <taxon>Phaedon</taxon>
    </lineage>
</organism>
<dbReference type="GO" id="GO:0007188">
    <property type="term" value="P:adenylate cyclase-modulating G protein-coupled receptor signaling pathway"/>
    <property type="evidence" value="ECO:0007669"/>
    <property type="project" value="TreeGrafter"/>
</dbReference>
<evidence type="ECO:0000256" key="7">
    <source>
        <dbReference type="ARBA" id="ARBA00023136"/>
    </source>
</evidence>
<dbReference type="Gene3D" id="4.10.1240.10">
    <property type="entry name" value="GPCR, family 2, extracellular hormone receptor domain"/>
    <property type="match status" value="1"/>
</dbReference>
<evidence type="ECO:0000256" key="13">
    <source>
        <dbReference type="SAM" id="MobiDB-lite"/>
    </source>
</evidence>
<evidence type="ECO:0000259" key="15">
    <source>
        <dbReference type="PROSITE" id="PS50227"/>
    </source>
</evidence>
<dbReference type="EMBL" id="OU896707">
    <property type="protein sequence ID" value="CAH1116812.1"/>
    <property type="molecule type" value="Genomic_DNA"/>
</dbReference>
<feature type="transmembrane region" description="Helical" evidence="14">
    <location>
        <begin position="136"/>
        <end position="156"/>
    </location>
</feature>
<dbReference type="CDD" id="cd15263">
    <property type="entry name" value="7tmB1_DH_R"/>
    <property type="match status" value="1"/>
</dbReference>
<feature type="transmembrane region" description="Helical" evidence="14">
    <location>
        <begin position="177"/>
        <end position="195"/>
    </location>
</feature>
<evidence type="ECO:0000256" key="2">
    <source>
        <dbReference type="ARBA" id="ARBA00005314"/>
    </source>
</evidence>
<feature type="transmembrane region" description="Helical" evidence="14">
    <location>
        <begin position="241"/>
        <end position="262"/>
    </location>
</feature>
<dbReference type="GO" id="GO:0008528">
    <property type="term" value="F:G protein-coupled peptide receptor activity"/>
    <property type="evidence" value="ECO:0007669"/>
    <property type="project" value="TreeGrafter"/>
</dbReference>
<dbReference type="GO" id="GO:0017046">
    <property type="term" value="F:peptide hormone binding"/>
    <property type="evidence" value="ECO:0007669"/>
    <property type="project" value="TreeGrafter"/>
</dbReference>
<evidence type="ECO:0000256" key="8">
    <source>
        <dbReference type="ARBA" id="ARBA00023170"/>
    </source>
</evidence>
<evidence type="ECO:0000256" key="9">
    <source>
        <dbReference type="ARBA" id="ARBA00023180"/>
    </source>
</evidence>
<dbReference type="GO" id="GO:0008036">
    <property type="term" value="F:diuretic hormone receptor activity"/>
    <property type="evidence" value="ECO:0007669"/>
    <property type="project" value="InterPro"/>
</dbReference>
<dbReference type="InterPro" id="IPR002001">
    <property type="entry name" value="GPCR_2_diuretic_rcpt"/>
</dbReference>
<feature type="domain" description="G-protein coupled receptors family 2 profile 1" evidence="15">
    <location>
        <begin position="43"/>
        <end position="125"/>
    </location>
</feature>
<keyword evidence="4 14" id="KW-0812">Transmembrane</keyword>
<feature type="transmembrane region" description="Helical" evidence="14">
    <location>
        <begin position="207"/>
        <end position="229"/>
    </location>
</feature>
<dbReference type="SMART" id="SM00008">
    <property type="entry name" value="HormR"/>
    <property type="match status" value="1"/>
</dbReference>
<dbReference type="AlphaFoldDB" id="A0A9P0DCF7"/>
<dbReference type="PROSITE" id="PS50261">
    <property type="entry name" value="G_PROTEIN_RECEP_F2_4"/>
    <property type="match status" value="1"/>
</dbReference>
<dbReference type="OrthoDB" id="7237786at2759"/>
<evidence type="ECO:0000256" key="3">
    <source>
        <dbReference type="ARBA" id="ARBA00022475"/>
    </source>
</evidence>
<keyword evidence="5 14" id="KW-1133">Transmembrane helix</keyword>
<keyword evidence="8" id="KW-0675">Receptor</keyword>
<dbReference type="Pfam" id="PF02793">
    <property type="entry name" value="HRM"/>
    <property type="match status" value="1"/>
</dbReference>
<evidence type="ECO:0000313" key="17">
    <source>
        <dbReference type="EMBL" id="CAH1116812.1"/>
    </source>
</evidence>
<evidence type="ECO:0000256" key="6">
    <source>
        <dbReference type="ARBA" id="ARBA00023040"/>
    </source>
</evidence>
<evidence type="ECO:0000256" key="10">
    <source>
        <dbReference type="ARBA" id="ARBA00023224"/>
    </source>
</evidence>
<dbReference type="PROSITE" id="PS00650">
    <property type="entry name" value="G_PROTEIN_RECEP_F2_2"/>
    <property type="match status" value="1"/>
</dbReference>
<feature type="transmembrane region" description="Helical" evidence="14">
    <location>
        <begin position="335"/>
        <end position="354"/>
    </location>
</feature>
<evidence type="ECO:0000256" key="4">
    <source>
        <dbReference type="ARBA" id="ARBA00022692"/>
    </source>
</evidence>
<proteinExistence type="inferred from homology"/>
<dbReference type="Proteomes" id="UP001153737">
    <property type="component" value="Chromosome 1"/>
</dbReference>
<evidence type="ECO:0000256" key="5">
    <source>
        <dbReference type="ARBA" id="ARBA00022989"/>
    </source>
</evidence>
<dbReference type="GO" id="GO:0007166">
    <property type="term" value="P:cell surface receptor signaling pathway"/>
    <property type="evidence" value="ECO:0007669"/>
    <property type="project" value="InterPro"/>
</dbReference>
<dbReference type="InterPro" id="IPR017983">
    <property type="entry name" value="GPCR_2_secretin-like_CS"/>
</dbReference>
<evidence type="ECO:0000256" key="14">
    <source>
        <dbReference type="SAM" id="Phobius"/>
    </source>
</evidence>
<keyword evidence="7 14" id="KW-0472">Membrane</keyword>
<evidence type="ECO:0000256" key="12">
    <source>
        <dbReference type="ARBA" id="ARBA00071387"/>
    </source>
</evidence>
<evidence type="ECO:0000256" key="11">
    <source>
        <dbReference type="ARBA" id="ARBA00054836"/>
    </source>
</evidence>
<protein>
    <recommendedName>
        <fullName evidence="12">Diuretic hormone receptor</fullName>
    </recommendedName>
</protein>
<evidence type="ECO:0000313" key="18">
    <source>
        <dbReference type="Proteomes" id="UP001153737"/>
    </source>
</evidence>
<comment type="similarity">
    <text evidence="2">Belongs to the G-protein coupled receptor 2 family.</text>
</comment>
<feature type="domain" description="G-protein coupled receptors family 2 profile 2" evidence="16">
    <location>
        <begin position="134"/>
        <end position="387"/>
    </location>
</feature>
<accession>A0A9P0DCF7</accession>
<dbReference type="GO" id="GO:0005886">
    <property type="term" value="C:plasma membrane"/>
    <property type="evidence" value="ECO:0007669"/>
    <property type="project" value="UniProtKB-SubCell"/>
</dbReference>
<name>A0A9P0DCF7_PHACE</name>
<dbReference type="InterPro" id="IPR050332">
    <property type="entry name" value="GPCR_2"/>
</dbReference>